<dbReference type="Proteomes" id="UP000284120">
    <property type="component" value="Unassembled WGS sequence"/>
</dbReference>
<dbReference type="AlphaFoldDB" id="A0A443YP53"/>
<sequence length="195" mass="23038">MEQMVMLKHALLAFAGIDEENFDLSREYWQPRNYQKGEFYNEYKNVCKNLGFIIDGIFRTYYVNEETGEEKNIFFFSPQQIIVSYKSFVNQAPCNYHTESMTAASVLYISYANLEKLYQQSHQWEHFGRLIAEKAFNLAMTRTEDFIFNTPEQRYKDLTEAHPQLANHIPLYHIASYLGIQGPSLSRIRKRMVSK</sequence>
<dbReference type="EMBL" id="SAYW01000005">
    <property type="protein sequence ID" value="RWU05569.1"/>
    <property type="molecule type" value="Genomic_DNA"/>
</dbReference>
<dbReference type="OrthoDB" id="663011at2"/>
<accession>A0A443YP53</accession>
<protein>
    <submittedName>
        <fullName evidence="1">Crp/Fnr family transcriptional regulator</fullName>
    </submittedName>
</protein>
<dbReference type="RefSeq" id="WP_113648334.1">
    <property type="nucleotide sequence ID" value="NZ_QMHN01000005.1"/>
</dbReference>
<dbReference type="SUPFAM" id="SSF51206">
    <property type="entry name" value="cAMP-binding domain-like"/>
    <property type="match status" value="1"/>
</dbReference>
<keyword evidence="2" id="KW-1185">Reference proteome</keyword>
<evidence type="ECO:0000313" key="1">
    <source>
        <dbReference type="EMBL" id="RWU05569.1"/>
    </source>
</evidence>
<dbReference type="Gene3D" id="2.60.120.10">
    <property type="entry name" value="Jelly Rolls"/>
    <property type="match status" value="1"/>
</dbReference>
<gene>
    <name evidence="1" type="ORF">DPV69_15600</name>
</gene>
<proteinExistence type="predicted"/>
<name>A0A443YP53_9SPHI</name>
<dbReference type="InterPro" id="IPR018490">
    <property type="entry name" value="cNMP-bd_dom_sf"/>
</dbReference>
<evidence type="ECO:0000313" key="2">
    <source>
        <dbReference type="Proteomes" id="UP000284120"/>
    </source>
</evidence>
<dbReference type="InterPro" id="IPR014710">
    <property type="entry name" value="RmlC-like_jellyroll"/>
</dbReference>
<comment type="caution">
    <text evidence="1">The sequence shown here is derived from an EMBL/GenBank/DDBJ whole genome shotgun (WGS) entry which is preliminary data.</text>
</comment>
<organism evidence="1 2">
    <name type="scientific">Pedobacter chitinilyticus</name>
    <dbReference type="NCBI Taxonomy" id="2233776"/>
    <lineage>
        <taxon>Bacteria</taxon>
        <taxon>Pseudomonadati</taxon>
        <taxon>Bacteroidota</taxon>
        <taxon>Sphingobacteriia</taxon>
        <taxon>Sphingobacteriales</taxon>
        <taxon>Sphingobacteriaceae</taxon>
        <taxon>Pedobacter</taxon>
    </lineage>
</organism>
<reference evidence="1 2" key="1">
    <citation type="submission" date="2018-06" db="EMBL/GenBank/DDBJ databases">
        <title>Pedobacter endophyticus sp. nov., an endophytic bacterium isolated from a leaf of Triticum aestivum.</title>
        <authorList>
            <person name="Zhang L."/>
        </authorList>
    </citation>
    <scope>NUCLEOTIDE SEQUENCE [LARGE SCALE GENOMIC DNA]</scope>
    <source>
        <strain evidence="1 2">CM134L-2</strain>
    </source>
</reference>